<dbReference type="GO" id="GO:0010181">
    <property type="term" value="F:FMN binding"/>
    <property type="evidence" value="ECO:0007669"/>
    <property type="project" value="InterPro"/>
</dbReference>
<feature type="domain" description="Flavin reductase like" evidence="2">
    <location>
        <begin position="24"/>
        <end position="168"/>
    </location>
</feature>
<reference evidence="3 4" key="1">
    <citation type="submission" date="2020-08" db="EMBL/GenBank/DDBJ databases">
        <title>Sequencing the genomes of 1000 actinobacteria strains.</title>
        <authorList>
            <person name="Klenk H.-P."/>
        </authorList>
    </citation>
    <scope>NUCLEOTIDE SEQUENCE [LARGE SCALE GENOMIC DNA]</scope>
    <source>
        <strain evidence="3 4">DSM 45486</strain>
    </source>
</reference>
<dbReference type="InterPro" id="IPR012349">
    <property type="entry name" value="Split_barrel_FMN-bd"/>
</dbReference>
<evidence type="ECO:0000313" key="4">
    <source>
        <dbReference type="Proteomes" id="UP000552097"/>
    </source>
</evidence>
<dbReference type="GO" id="GO:0042602">
    <property type="term" value="F:riboflavin reductase (NADPH) activity"/>
    <property type="evidence" value="ECO:0007669"/>
    <property type="project" value="TreeGrafter"/>
</dbReference>
<evidence type="ECO:0000259" key="2">
    <source>
        <dbReference type="SMART" id="SM00903"/>
    </source>
</evidence>
<dbReference type="Pfam" id="PF01613">
    <property type="entry name" value="Flavin_Reduct"/>
    <property type="match status" value="1"/>
</dbReference>
<comment type="caution">
    <text evidence="3">The sequence shown here is derived from an EMBL/GenBank/DDBJ whole genome shotgun (WGS) entry which is preliminary data.</text>
</comment>
<dbReference type="PANTHER" id="PTHR30466">
    <property type="entry name" value="FLAVIN REDUCTASE"/>
    <property type="match status" value="1"/>
</dbReference>
<dbReference type="SUPFAM" id="SSF50475">
    <property type="entry name" value="FMN-binding split barrel"/>
    <property type="match status" value="1"/>
</dbReference>
<accession>A0A7W9LZ85</accession>
<sequence>MTDSTTERLLDTAGVSPADLRGAMSRFASGVTVITTATGGPAGPEAHGMTVNAFLSVSLAPPLVLVSVAARAKSNRRITETGRYGVSVLHAGQHALSRHFAGIEAMADAVDFTWNDGIPLITGALVHLVCTVRASHPAGDHVLHVAAVDHLRTRDGVPLLLYNGEPRTLTPDWRARGTRRGNGQ</sequence>
<dbReference type="AlphaFoldDB" id="A0A7W9LZ85"/>
<dbReference type="InterPro" id="IPR002563">
    <property type="entry name" value="Flavin_Rdtase-like_dom"/>
</dbReference>
<evidence type="ECO:0000313" key="3">
    <source>
        <dbReference type="EMBL" id="MBB5801463.1"/>
    </source>
</evidence>
<evidence type="ECO:0000256" key="1">
    <source>
        <dbReference type="ARBA" id="ARBA00023002"/>
    </source>
</evidence>
<keyword evidence="1" id="KW-0560">Oxidoreductase</keyword>
<dbReference type="GO" id="GO:0006208">
    <property type="term" value="P:pyrimidine nucleobase catabolic process"/>
    <property type="evidence" value="ECO:0007669"/>
    <property type="project" value="TreeGrafter"/>
</dbReference>
<dbReference type="RefSeq" id="WP_184917320.1">
    <property type="nucleotide sequence ID" value="NZ_JACHMO010000001.1"/>
</dbReference>
<dbReference type="Proteomes" id="UP000552097">
    <property type="component" value="Unassembled WGS sequence"/>
</dbReference>
<dbReference type="Gene3D" id="2.30.110.10">
    <property type="entry name" value="Electron Transport, Fmn-binding Protein, Chain A"/>
    <property type="match status" value="1"/>
</dbReference>
<protein>
    <submittedName>
        <fullName evidence="3">Flavin reductase (DIM6/NTAB) family NADH-FMN oxidoreductase RutF</fullName>
    </submittedName>
</protein>
<dbReference type="EMBL" id="JACHMO010000001">
    <property type="protein sequence ID" value="MBB5801463.1"/>
    <property type="molecule type" value="Genomic_DNA"/>
</dbReference>
<gene>
    <name evidence="3" type="ORF">F4560_001231</name>
</gene>
<dbReference type="PANTHER" id="PTHR30466:SF1">
    <property type="entry name" value="FMN REDUCTASE (NADH) RUTF"/>
    <property type="match status" value="1"/>
</dbReference>
<keyword evidence="4" id="KW-1185">Reference proteome</keyword>
<dbReference type="SMART" id="SM00903">
    <property type="entry name" value="Flavin_Reduct"/>
    <property type="match status" value="1"/>
</dbReference>
<name>A0A7W9LZ85_9PSEU</name>
<dbReference type="InterPro" id="IPR050268">
    <property type="entry name" value="NADH-dep_flavin_reductase"/>
</dbReference>
<proteinExistence type="predicted"/>
<organism evidence="3 4">
    <name type="scientific">Saccharothrix ecbatanensis</name>
    <dbReference type="NCBI Taxonomy" id="1105145"/>
    <lineage>
        <taxon>Bacteria</taxon>
        <taxon>Bacillati</taxon>
        <taxon>Actinomycetota</taxon>
        <taxon>Actinomycetes</taxon>
        <taxon>Pseudonocardiales</taxon>
        <taxon>Pseudonocardiaceae</taxon>
        <taxon>Saccharothrix</taxon>
    </lineage>
</organism>